<evidence type="ECO:0000259" key="1">
    <source>
        <dbReference type="PROSITE" id="PS50801"/>
    </source>
</evidence>
<name>A0A4R1GFV4_9GAMM</name>
<dbReference type="RefSeq" id="WP_132291728.1">
    <property type="nucleotide sequence ID" value="NZ_SMFU01000008.1"/>
</dbReference>
<dbReference type="EMBL" id="SMFU01000008">
    <property type="protein sequence ID" value="TCK07317.1"/>
    <property type="molecule type" value="Genomic_DNA"/>
</dbReference>
<feature type="domain" description="STAS" evidence="1">
    <location>
        <begin position="11"/>
        <end position="96"/>
    </location>
</feature>
<accession>A0A4R1GFV4</accession>
<evidence type="ECO:0000313" key="2">
    <source>
        <dbReference type="EMBL" id="TCK07317.1"/>
    </source>
</evidence>
<dbReference type="Gene3D" id="3.30.750.24">
    <property type="entry name" value="STAS domain"/>
    <property type="match status" value="1"/>
</dbReference>
<reference evidence="2 3" key="1">
    <citation type="submission" date="2019-03" db="EMBL/GenBank/DDBJ databases">
        <title>Genomic Encyclopedia of Archaeal and Bacterial Type Strains, Phase II (KMG-II): from individual species to whole genera.</title>
        <authorList>
            <person name="Goeker M."/>
        </authorList>
    </citation>
    <scope>NUCLEOTIDE SEQUENCE [LARGE SCALE GENOMIC DNA]</scope>
    <source>
        <strain evidence="2 3">DSM 27697</strain>
    </source>
</reference>
<dbReference type="InterPro" id="IPR036513">
    <property type="entry name" value="STAS_dom_sf"/>
</dbReference>
<sequence>MTKVEQKEEGVIAITGDLLFSSIMAVRKELESRLKNVSGQVVLDLAGVARADSSALALWLNCRRLGERQGFELSLRNIPEGMESIADLVGLDHGLA</sequence>
<proteinExistence type="predicted"/>
<comment type="caution">
    <text evidence="2">The sequence shown here is derived from an EMBL/GenBank/DDBJ whole genome shotgun (WGS) entry which is preliminary data.</text>
</comment>
<dbReference type="OrthoDB" id="6089296at2"/>
<dbReference type="AlphaFoldDB" id="A0A4R1GFV4"/>
<dbReference type="PROSITE" id="PS50801">
    <property type="entry name" value="STAS"/>
    <property type="match status" value="1"/>
</dbReference>
<dbReference type="InterPro" id="IPR002645">
    <property type="entry name" value="STAS_dom"/>
</dbReference>
<gene>
    <name evidence="2" type="ORF">CLV83_2181</name>
</gene>
<evidence type="ECO:0000313" key="3">
    <source>
        <dbReference type="Proteomes" id="UP000294546"/>
    </source>
</evidence>
<dbReference type="Pfam" id="PF13466">
    <property type="entry name" value="STAS_2"/>
    <property type="match status" value="1"/>
</dbReference>
<organism evidence="2 3">
    <name type="scientific">Marinobacterium mangrovicola</name>
    <dbReference type="NCBI Taxonomy" id="1476959"/>
    <lineage>
        <taxon>Bacteria</taxon>
        <taxon>Pseudomonadati</taxon>
        <taxon>Pseudomonadota</taxon>
        <taxon>Gammaproteobacteria</taxon>
        <taxon>Oceanospirillales</taxon>
        <taxon>Oceanospirillaceae</taxon>
        <taxon>Marinobacterium</taxon>
    </lineage>
</organism>
<dbReference type="InterPro" id="IPR058548">
    <property type="entry name" value="MlaB-like_STAS"/>
</dbReference>
<dbReference type="Proteomes" id="UP000294546">
    <property type="component" value="Unassembled WGS sequence"/>
</dbReference>
<dbReference type="SUPFAM" id="SSF52091">
    <property type="entry name" value="SpoIIaa-like"/>
    <property type="match status" value="1"/>
</dbReference>
<keyword evidence="3" id="KW-1185">Reference proteome</keyword>
<dbReference type="CDD" id="cd07043">
    <property type="entry name" value="STAS_anti-anti-sigma_factors"/>
    <property type="match status" value="1"/>
</dbReference>
<protein>
    <submittedName>
        <fullName evidence="2">Anti-anti-sigma factor</fullName>
    </submittedName>
</protein>